<dbReference type="InterPro" id="IPR043129">
    <property type="entry name" value="ATPase_NBD"/>
</dbReference>
<comment type="similarity">
    <text evidence="1 8 10">Belongs to the FGGY kinase family.</text>
</comment>
<comment type="function">
    <text evidence="8">Catalyzes the phosphorylation of L-fuculose.</text>
</comment>
<dbReference type="GO" id="GO:0005524">
    <property type="term" value="F:ATP binding"/>
    <property type="evidence" value="ECO:0007669"/>
    <property type="project" value="UniProtKB-UniRule"/>
</dbReference>
<dbReference type="GO" id="GO:0042355">
    <property type="term" value="P:L-fucose catabolic process"/>
    <property type="evidence" value="ECO:0007669"/>
    <property type="project" value="UniProtKB-UniRule"/>
</dbReference>
<evidence type="ECO:0000313" key="13">
    <source>
        <dbReference type="EMBL" id="NGF42705.1"/>
    </source>
</evidence>
<reference evidence="13" key="1">
    <citation type="submission" date="2020-02" db="EMBL/GenBank/DDBJ databases">
        <title>WGS of Carbapenem-Resistant Enterobacteriaceae.</title>
        <authorList>
            <person name="Tokajian S."/>
            <person name="El Chaar M."/>
            <person name="El Khoury M."/>
        </authorList>
    </citation>
    <scope>NUCLEOTIDE SEQUENCE</scope>
    <source>
        <strain evidence="13">EHM_71</strain>
    </source>
</reference>
<dbReference type="CDD" id="cd07773">
    <property type="entry name" value="ASKHA_NBD_FGGY_FK"/>
    <property type="match status" value="1"/>
</dbReference>
<protein>
    <recommendedName>
        <fullName evidence="8 9">L-fuculokinase</fullName>
        <ecNumber evidence="8 9">2.7.1.51</ecNumber>
    </recommendedName>
    <alternativeName>
        <fullName evidence="8">L-fuculose kinase</fullName>
    </alternativeName>
</protein>
<dbReference type="AlphaFoldDB" id="A0A6G4MNC0"/>
<evidence type="ECO:0000256" key="10">
    <source>
        <dbReference type="RuleBase" id="RU003733"/>
    </source>
</evidence>
<dbReference type="UniPathway" id="UPA00563">
    <property type="reaction ID" value="UER00625"/>
</dbReference>
<evidence type="ECO:0000256" key="5">
    <source>
        <dbReference type="ARBA" id="ARBA00022840"/>
    </source>
</evidence>
<dbReference type="PANTHER" id="PTHR43095">
    <property type="entry name" value="SUGAR KINASE"/>
    <property type="match status" value="1"/>
</dbReference>
<dbReference type="InterPro" id="IPR018485">
    <property type="entry name" value="FGGY_C"/>
</dbReference>
<feature type="domain" description="Carbohydrate kinase FGGY C-terminal" evidence="12">
    <location>
        <begin position="284"/>
        <end position="462"/>
    </location>
</feature>
<organism evidence="13">
    <name type="scientific">Enterobacter hormaechei</name>
    <dbReference type="NCBI Taxonomy" id="158836"/>
    <lineage>
        <taxon>Bacteria</taxon>
        <taxon>Pseudomonadati</taxon>
        <taxon>Pseudomonadota</taxon>
        <taxon>Gammaproteobacteria</taxon>
        <taxon>Enterobacterales</taxon>
        <taxon>Enterobacteriaceae</taxon>
        <taxon>Enterobacter</taxon>
        <taxon>Enterobacter cloacae complex</taxon>
    </lineage>
</organism>
<dbReference type="Pfam" id="PF00370">
    <property type="entry name" value="FGGY_N"/>
    <property type="match status" value="1"/>
</dbReference>
<comment type="cofactor">
    <cofactor evidence="8">
        <name>a divalent metal cation</name>
        <dbReference type="ChEBI" id="CHEBI:60240"/>
    </cofactor>
</comment>
<evidence type="ECO:0000256" key="8">
    <source>
        <dbReference type="HAMAP-Rule" id="MF_00986"/>
    </source>
</evidence>
<dbReference type="NCBIfam" id="TIGR02628">
    <property type="entry name" value="fuculo_kin_coli"/>
    <property type="match status" value="1"/>
</dbReference>
<keyword evidence="4 8" id="KW-0418">Kinase</keyword>
<dbReference type="PANTHER" id="PTHR43095:SF5">
    <property type="entry name" value="XYLULOSE KINASE"/>
    <property type="match status" value="1"/>
</dbReference>
<name>A0A6G4MNC0_9ENTR</name>
<evidence type="ECO:0000256" key="7">
    <source>
        <dbReference type="ARBA" id="ARBA00023277"/>
    </source>
</evidence>
<dbReference type="EC" id="2.7.1.51" evidence="8 9"/>
<comment type="caution">
    <text evidence="13">The sequence shown here is derived from an EMBL/GenBank/DDBJ whole genome shotgun (WGS) entry which is preliminary data.</text>
</comment>
<comment type="pathway">
    <text evidence="8">Carbohydrate degradation; L-fucose degradation; L-lactaldehyde and glycerone phosphate from L-fucose: step 2/3.</text>
</comment>
<evidence type="ECO:0000256" key="1">
    <source>
        <dbReference type="ARBA" id="ARBA00009156"/>
    </source>
</evidence>
<evidence type="ECO:0000256" key="4">
    <source>
        <dbReference type="ARBA" id="ARBA00022777"/>
    </source>
</evidence>
<dbReference type="InterPro" id="IPR013450">
    <property type="entry name" value="Fuculokinase"/>
</dbReference>
<feature type="domain" description="Carbohydrate kinase FGGY N-terminal" evidence="11">
    <location>
        <begin position="32"/>
        <end position="275"/>
    </location>
</feature>
<dbReference type="PROSITE" id="PS00445">
    <property type="entry name" value="FGGY_KINASES_2"/>
    <property type="match status" value="1"/>
</dbReference>
<dbReference type="Gene3D" id="3.30.420.40">
    <property type="match status" value="2"/>
</dbReference>
<keyword evidence="6 8" id="KW-0294">Fucose metabolism</keyword>
<dbReference type="SUPFAM" id="SSF53067">
    <property type="entry name" value="Actin-like ATPase domain"/>
    <property type="match status" value="2"/>
</dbReference>
<comment type="catalytic activity">
    <reaction evidence="8">
        <text>L-fuculose + ATP = L-fuculose 1-phosphate + ADP + H(+)</text>
        <dbReference type="Rhea" id="RHEA:12376"/>
        <dbReference type="ChEBI" id="CHEBI:15378"/>
        <dbReference type="ChEBI" id="CHEBI:17617"/>
        <dbReference type="ChEBI" id="CHEBI:30616"/>
        <dbReference type="ChEBI" id="CHEBI:57846"/>
        <dbReference type="ChEBI" id="CHEBI:456216"/>
        <dbReference type="EC" id="2.7.1.51"/>
    </reaction>
</comment>
<accession>A0A6G4MNC0</accession>
<evidence type="ECO:0000256" key="6">
    <source>
        <dbReference type="ARBA" id="ARBA00023253"/>
    </source>
</evidence>
<dbReference type="EMBL" id="JAAJRM010000002">
    <property type="protein sequence ID" value="NGF42705.1"/>
    <property type="molecule type" value="Genomic_DNA"/>
</dbReference>
<dbReference type="InterPro" id="IPR018483">
    <property type="entry name" value="Carb_kinase_FGGY_CS"/>
</dbReference>
<keyword evidence="3 8" id="KW-0547">Nucleotide-binding</keyword>
<dbReference type="GO" id="GO:0008737">
    <property type="term" value="F:L-fuculokinase activity"/>
    <property type="evidence" value="ECO:0007669"/>
    <property type="project" value="UniProtKB-UniRule"/>
</dbReference>
<evidence type="ECO:0000256" key="9">
    <source>
        <dbReference type="NCBIfam" id="TIGR02628"/>
    </source>
</evidence>
<dbReference type="PIRSF" id="PIRSF000538">
    <property type="entry name" value="GlpK"/>
    <property type="match status" value="1"/>
</dbReference>
<dbReference type="Pfam" id="PF02782">
    <property type="entry name" value="FGGY_C"/>
    <property type="match status" value="1"/>
</dbReference>
<evidence type="ECO:0000256" key="2">
    <source>
        <dbReference type="ARBA" id="ARBA00022679"/>
    </source>
</evidence>
<keyword evidence="7 8" id="KW-0119">Carbohydrate metabolism</keyword>
<proteinExistence type="inferred from homology"/>
<gene>
    <name evidence="8 13" type="primary">fucK</name>
    <name evidence="13" type="ORF">G5635_09790</name>
</gene>
<evidence type="ECO:0000256" key="3">
    <source>
        <dbReference type="ARBA" id="ARBA00022741"/>
    </source>
</evidence>
<dbReference type="InterPro" id="IPR050406">
    <property type="entry name" value="FGGY_Carb_Kinase"/>
</dbReference>
<dbReference type="InterPro" id="IPR000577">
    <property type="entry name" value="Carb_kinase_FGGY"/>
</dbReference>
<dbReference type="HAMAP" id="MF_00986">
    <property type="entry name" value="Fuculokinase"/>
    <property type="match status" value="1"/>
</dbReference>
<dbReference type="InterPro" id="IPR018484">
    <property type="entry name" value="FGGY_N"/>
</dbReference>
<evidence type="ECO:0000259" key="11">
    <source>
        <dbReference type="Pfam" id="PF00370"/>
    </source>
</evidence>
<sequence length="494" mass="53658">MKITDRYTNINPACQPAPAGWQPVGTAMKKCFLVLDCGATNVRAIALDPEGNIVARAAVANESESAAENPAWHQWSLDAIMQRFAVCCQKISAALSEHHLCGMSVTTFGVDGALVDERGELLYPIISWKCPRTVPVMEAVARSCSPAELQQITGVGQFSFNTLYKLGWLQDNHPDLLQRAHAWLFISSLINHRLTGKMTTDLTMAGTSQMFDLHQQRFSETILSKIGVPHSLFPPLVSPGERIGELRPDAASRLGLPCGVPVISAGHDTQFALFGAGAGINELVLSSGTWEILMARTSQVDTALLGQYPGATCELDSRTGLYNPGMQYLASGVLEWIRALFWSPGTDWDTILAQAAAIPNGADGVTMNTQLLDSPLAGWQGVTLTTTPAHFYRAALEGLTVHLQEKCLALEAIAQFKARELLLVGGGSRNMLWNQLKSNALGIPVKVLEEADTTVLGASLYGWWGVGETASAEAARDRVHYRYRYFYPEEQPCA</sequence>
<evidence type="ECO:0000259" key="12">
    <source>
        <dbReference type="Pfam" id="PF02782"/>
    </source>
</evidence>
<keyword evidence="5 8" id="KW-0067">ATP-binding</keyword>
<keyword evidence="2 8" id="KW-0808">Transferase</keyword>